<dbReference type="PANTHER" id="PTHR42928:SF3">
    <property type="entry name" value="UPF0065 PROTEIN YFLP"/>
    <property type="match status" value="1"/>
</dbReference>
<dbReference type="PANTHER" id="PTHR42928">
    <property type="entry name" value="TRICARBOXYLATE-BINDING PROTEIN"/>
    <property type="match status" value="1"/>
</dbReference>
<dbReference type="InterPro" id="IPR042100">
    <property type="entry name" value="Bug_dom1"/>
</dbReference>
<dbReference type="PROSITE" id="PS51257">
    <property type="entry name" value="PROKAR_LIPOPROTEIN"/>
    <property type="match status" value="1"/>
</dbReference>
<dbReference type="OrthoDB" id="9780943at2"/>
<dbReference type="AlphaFoldDB" id="A0A5M3XQH3"/>
<evidence type="ECO:0000313" key="2">
    <source>
        <dbReference type="EMBL" id="GES23016.1"/>
    </source>
</evidence>
<dbReference type="Proteomes" id="UP000377595">
    <property type="component" value="Unassembled WGS sequence"/>
</dbReference>
<dbReference type="Pfam" id="PF03401">
    <property type="entry name" value="TctC"/>
    <property type="match status" value="1"/>
</dbReference>
<dbReference type="Gene3D" id="3.40.190.150">
    <property type="entry name" value="Bordetella uptake gene, domain 1"/>
    <property type="match status" value="1"/>
</dbReference>
<dbReference type="Gene3D" id="3.40.190.10">
    <property type="entry name" value="Periplasmic binding protein-like II"/>
    <property type="match status" value="1"/>
</dbReference>
<accession>A0A5M3XQH3</accession>
<keyword evidence="3" id="KW-1185">Reference proteome</keyword>
<proteinExistence type="inferred from homology"/>
<comment type="caution">
    <text evidence="2">The sequence shown here is derived from an EMBL/GenBank/DDBJ whole genome shotgun (WGS) entry which is preliminary data.</text>
</comment>
<sequence>MRRRRFLAWGAGTLAVALGCAPGPDRRFARPVLLFVPATAGDLFPRGFATMAETRGRFPKIMIAPCDGGIVTIAEFARTRRSDRLMVAGPALVAAAAGNDAGALIASTTPLARMAGEWLLFVAAPRSRFRDFDGLARALLRDPASVEMAGRAPGSPDHVLYGLTARGLGADARLLRYAPFADTAQVVAALLEGRFAVGIGGYRDLEPRLKTGGLRALAVSAPDRIPGVDAPTLMESGARLTYANWRGLLAPGALAGEDGTRLLDACHDLGDSAAWRHFLLRNRWAPMYLADADFREWLATEAYRARDVLADLGVL</sequence>
<gene>
    <name evidence="2" type="ORF">Aple_059150</name>
</gene>
<comment type="similarity">
    <text evidence="1">Belongs to the UPF0065 (bug) family.</text>
</comment>
<dbReference type="InterPro" id="IPR005064">
    <property type="entry name" value="BUG"/>
</dbReference>
<name>A0A5M3XQH3_9ACTN</name>
<organism evidence="2 3">
    <name type="scientific">Acrocarpospora pleiomorpha</name>
    <dbReference type="NCBI Taxonomy" id="90975"/>
    <lineage>
        <taxon>Bacteria</taxon>
        <taxon>Bacillati</taxon>
        <taxon>Actinomycetota</taxon>
        <taxon>Actinomycetes</taxon>
        <taxon>Streptosporangiales</taxon>
        <taxon>Streptosporangiaceae</taxon>
        <taxon>Acrocarpospora</taxon>
    </lineage>
</organism>
<evidence type="ECO:0000256" key="1">
    <source>
        <dbReference type="ARBA" id="ARBA00006987"/>
    </source>
</evidence>
<dbReference type="EMBL" id="BLAF01000037">
    <property type="protein sequence ID" value="GES23016.1"/>
    <property type="molecule type" value="Genomic_DNA"/>
</dbReference>
<dbReference type="RefSeq" id="WP_155347933.1">
    <property type="nucleotide sequence ID" value="NZ_BAAAHM010000009.1"/>
</dbReference>
<protein>
    <submittedName>
        <fullName evidence="2">C4-dicarboxylate ABC transporter substrate-binding protein</fullName>
    </submittedName>
</protein>
<reference evidence="2 3" key="1">
    <citation type="submission" date="2019-10" db="EMBL/GenBank/DDBJ databases">
        <title>Whole genome shotgun sequence of Acrocarpospora pleiomorpha NBRC 16267.</title>
        <authorList>
            <person name="Ichikawa N."/>
            <person name="Kimura A."/>
            <person name="Kitahashi Y."/>
            <person name="Komaki H."/>
            <person name="Oguchi A."/>
        </authorList>
    </citation>
    <scope>NUCLEOTIDE SEQUENCE [LARGE SCALE GENOMIC DNA]</scope>
    <source>
        <strain evidence="2 3">NBRC 16267</strain>
    </source>
</reference>
<evidence type="ECO:0000313" key="3">
    <source>
        <dbReference type="Proteomes" id="UP000377595"/>
    </source>
</evidence>